<gene>
    <name evidence="3" type="ORF">C7B45_02880</name>
</gene>
<comment type="caution">
    <text evidence="3">The sequence shown here is derived from an EMBL/GenBank/DDBJ whole genome shotgun (WGS) entry which is preliminary data.</text>
</comment>
<evidence type="ECO:0000313" key="3">
    <source>
        <dbReference type="EMBL" id="PSR23499.1"/>
    </source>
</evidence>
<feature type="domain" description="Spore germination protein N-terminal" evidence="2">
    <location>
        <begin position="25"/>
        <end position="189"/>
    </location>
</feature>
<reference evidence="3 4" key="1">
    <citation type="journal article" date="2014" name="BMC Genomics">
        <title>Comparison of environmental and isolate Sulfobacillus genomes reveals diverse carbon, sulfur, nitrogen, and hydrogen metabolisms.</title>
        <authorList>
            <person name="Justice N.B."/>
            <person name="Norman A."/>
            <person name="Brown C.T."/>
            <person name="Singh A."/>
            <person name="Thomas B.C."/>
            <person name="Banfield J.F."/>
        </authorList>
    </citation>
    <scope>NUCLEOTIDE SEQUENCE [LARGE SCALE GENOMIC DNA]</scope>
    <source>
        <strain evidence="3">AMDSBA3</strain>
    </source>
</reference>
<dbReference type="InterPro" id="IPR057336">
    <property type="entry name" value="GerAC_N"/>
</dbReference>
<accession>A0A2T2WMN1</accession>
<sequence>MRKKRGKLRAIGLCLLALSLSGCWDQHPVEMRAAVAAIGIDPAPGVGQANYTFTFPNVTTTAASLATTPQSQEFYAIHVTAPNLLSALLSAQRRESRTLYLGQVRIVCLSSALPTRIWRSTLMTMADSGRFVLTTWIVGAPNAAAVVSLIPPVEVVPEVGLYNALTCRCQGIRWPGRGWRVWSEIVTPGITPSVVWVHPHQGQFTLTRLLVLRSPYPVSWSPEATIGWSYLTGRLLRDNISVTLDHTPLVVGLIRGRSHLAIHHRQSTIAASVHLDYSGVILGNVSGSDAIGLDRQVERQVANRIQSYVQAAWLEAQRTDTDPMGWHRSAIWSDAAWASDRGWSHWSLTCWVHFTLREEGVLR</sequence>
<feature type="chain" id="PRO_5039463708" description="Spore germination protein N-terminal domain-containing protein" evidence="1">
    <location>
        <begin position="26"/>
        <end position="363"/>
    </location>
</feature>
<protein>
    <recommendedName>
        <fullName evidence="2">Spore germination protein N-terminal domain-containing protein</fullName>
    </recommendedName>
</protein>
<evidence type="ECO:0000313" key="4">
    <source>
        <dbReference type="Proteomes" id="UP000241848"/>
    </source>
</evidence>
<organism evidence="3 4">
    <name type="scientific">Sulfobacillus acidophilus</name>
    <dbReference type="NCBI Taxonomy" id="53633"/>
    <lineage>
        <taxon>Bacteria</taxon>
        <taxon>Bacillati</taxon>
        <taxon>Bacillota</taxon>
        <taxon>Clostridia</taxon>
        <taxon>Eubacteriales</taxon>
        <taxon>Clostridiales Family XVII. Incertae Sedis</taxon>
        <taxon>Sulfobacillus</taxon>
    </lineage>
</organism>
<keyword evidence="1" id="KW-0732">Signal</keyword>
<evidence type="ECO:0000259" key="2">
    <source>
        <dbReference type="Pfam" id="PF25198"/>
    </source>
</evidence>
<evidence type="ECO:0000256" key="1">
    <source>
        <dbReference type="SAM" id="SignalP"/>
    </source>
</evidence>
<dbReference type="Pfam" id="PF25198">
    <property type="entry name" value="Spore_GerAC_N"/>
    <property type="match status" value="1"/>
</dbReference>
<dbReference type="PROSITE" id="PS51257">
    <property type="entry name" value="PROKAR_LIPOPROTEIN"/>
    <property type="match status" value="1"/>
</dbReference>
<dbReference type="AlphaFoldDB" id="A0A2T2WMN1"/>
<dbReference type="Proteomes" id="UP000241848">
    <property type="component" value="Unassembled WGS sequence"/>
</dbReference>
<dbReference type="EMBL" id="PXYV01000005">
    <property type="protein sequence ID" value="PSR23499.1"/>
    <property type="molecule type" value="Genomic_DNA"/>
</dbReference>
<proteinExistence type="predicted"/>
<feature type="signal peptide" evidence="1">
    <location>
        <begin position="1"/>
        <end position="25"/>
    </location>
</feature>
<name>A0A2T2WMN1_9FIRM</name>